<protein>
    <submittedName>
        <fullName evidence="3">Enoyl-CoA hydratase/isomerase family protein</fullName>
    </submittedName>
</protein>
<dbReference type="RefSeq" id="WP_277442022.1">
    <property type="nucleotide sequence ID" value="NZ_JAKOAV010000001.1"/>
</dbReference>
<dbReference type="SUPFAM" id="SSF52096">
    <property type="entry name" value="ClpP/crotonase"/>
    <property type="match status" value="1"/>
</dbReference>
<dbReference type="PANTHER" id="PTHR11941">
    <property type="entry name" value="ENOYL-COA HYDRATASE-RELATED"/>
    <property type="match status" value="1"/>
</dbReference>
<dbReference type="Gene3D" id="1.10.12.10">
    <property type="entry name" value="Lyase 2-enoyl-coa Hydratase, Chain A, domain 2"/>
    <property type="match status" value="1"/>
</dbReference>
<evidence type="ECO:0000256" key="1">
    <source>
        <dbReference type="ARBA" id="ARBA00005254"/>
    </source>
</evidence>
<accession>A0A9X4H3W9</accession>
<dbReference type="AlphaFoldDB" id="A0A9X4H3W9"/>
<dbReference type="PANTHER" id="PTHR11941:SF54">
    <property type="entry name" value="ENOYL-COA HYDRATASE, MITOCHONDRIAL"/>
    <property type="match status" value="1"/>
</dbReference>
<dbReference type="Gene3D" id="3.90.226.10">
    <property type="entry name" value="2-enoyl-CoA Hydratase, Chain A, domain 1"/>
    <property type="match status" value="1"/>
</dbReference>
<dbReference type="InterPro" id="IPR001753">
    <property type="entry name" value="Enoyl-CoA_hydra/iso"/>
</dbReference>
<name>A0A9X4H3W9_9FIRM</name>
<dbReference type="GO" id="GO:0016829">
    <property type="term" value="F:lyase activity"/>
    <property type="evidence" value="ECO:0007669"/>
    <property type="project" value="UniProtKB-KW"/>
</dbReference>
<dbReference type="InterPro" id="IPR029045">
    <property type="entry name" value="ClpP/crotonase-like_dom_sf"/>
</dbReference>
<dbReference type="EMBL" id="JAKOAV010000001">
    <property type="protein sequence ID" value="MDF9406878.1"/>
    <property type="molecule type" value="Genomic_DNA"/>
</dbReference>
<keyword evidence="2" id="KW-0456">Lyase</keyword>
<comment type="similarity">
    <text evidence="1">Belongs to the enoyl-CoA hydratase/isomerase family.</text>
</comment>
<dbReference type="Proteomes" id="UP001154312">
    <property type="component" value="Unassembled WGS sequence"/>
</dbReference>
<dbReference type="GO" id="GO:0006635">
    <property type="term" value="P:fatty acid beta-oxidation"/>
    <property type="evidence" value="ECO:0007669"/>
    <property type="project" value="TreeGrafter"/>
</dbReference>
<evidence type="ECO:0000313" key="3">
    <source>
        <dbReference type="EMBL" id="MDF9406878.1"/>
    </source>
</evidence>
<keyword evidence="4" id="KW-1185">Reference proteome</keyword>
<comment type="caution">
    <text evidence="3">The sequence shown here is derived from an EMBL/GenBank/DDBJ whole genome shotgun (WGS) entry which is preliminary data.</text>
</comment>
<evidence type="ECO:0000256" key="2">
    <source>
        <dbReference type="ARBA" id="ARBA00023239"/>
    </source>
</evidence>
<dbReference type="CDD" id="cd06558">
    <property type="entry name" value="crotonase-like"/>
    <property type="match status" value="1"/>
</dbReference>
<reference evidence="3" key="1">
    <citation type="submission" date="2022-02" db="EMBL/GenBank/DDBJ databases">
        <authorList>
            <person name="Leng L."/>
        </authorList>
    </citation>
    <scope>NUCLEOTIDE SEQUENCE</scope>
    <source>
        <strain evidence="3">JI</strain>
    </source>
</reference>
<gene>
    <name evidence="3" type="ORF">L7E55_00640</name>
</gene>
<organism evidence="3 4">
    <name type="scientific">Pelotomaculum isophthalicicum JI</name>
    <dbReference type="NCBI Taxonomy" id="947010"/>
    <lineage>
        <taxon>Bacteria</taxon>
        <taxon>Bacillati</taxon>
        <taxon>Bacillota</taxon>
        <taxon>Clostridia</taxon>
        <taxon>Eubacteriales</taxon>
        <taxon>Desulfotomaculaceae</taxon>
        <taxon>Pelotomaculum</taxon>
    </lineage>
</organism>
<proteinExistence type="inferred from homology"/>
<sequence length="254" mass="27568">MSYEFVKVKNEGGIVNITLDKAPLNVLNIAMMEELILAFKWAQQEEGQIILLDAAGKAFSAGVDVGDHTPDKVDAMIDVFDRLLLTMYEMEKPIVCAVNGAALGGGCELVIFSDVVVASEKAKLGQPEIAVGVFPPIACYVMPHILSWPRALELLLSGEVIGAARAEYIGLVNAVLPAENFAEGVQEYIKKFLANSGFVLAKTKKAARAGLNKGFAEGLKEIDRIYLKELMPSHDAKEGLTAFMEKRKPVWTGK</sequence>
<dbReference type="Pfam" id="PF00378">
    <property type="entry name" value="ECH_1"/>
    <property type="match status" value="1"/>
</dbReference>
<dbReference type="InterPro" id="IPR014748">
    <property type="entry name" value="Enoyl-CoA_hydra_C"/>
</dbReference>
<evidence type="ECO:0000313" key="4">
    <source>
        <dbReference type="Proteomes" id="UP001154312"/>
    </source>
</evidence>